<sequence length="128" mass="13598">MATTRATSTLTLLLLLLVSATWAASAPTTSRARNVITHVKGFQGRLPFHLETGYVEVDNTNTVELFYYFIQSERSPADDPLILWITGGPGCSALSGLLFEIVRGTAKIEGKAVSGGISGQTGIVGSRL</sequence>
<accession>A0A0E0B709</accession>
<evidence type="ECO:0000256" key="2">
    <source>
        <dbReference type="SAM" id="SignalP"/>
    </source>
</evidence>
<dbReference type="PANTHER" id="PTHR11802">
    <property type="entry name" value="SERINE PROTEASE FAMILY S10 SERINE CARBOXYPEPTIDASE"/>
    <property type="match status" value="1"/>
</dbReference>
<reference evidence="3" key="2">
    <citation type="submission" date="2018-05" db="EMBL/GenBank/DDBJ databases">
        <title>OgluRS3 (Oryza glumaepatula Reference Sequence Version 3).</title>
        <authorList>
            <person name="Zhang J."/>
            <person name="Kudrna D."/>
            <person name="Lee S."/>
            <person name="Talag J."/>
            <person name="Welchert J."/>
            <person name="Wing R.A."/>
        </authorList>
    </citation>
    <scope>NUCLEOTIDE SEQUENCE [LARGE SCALE GENOMIC DNA]</scope>
</reference>
<dbReference type="InterPro" id="IPR029058">
    <property type="entry name" value="AB_hydrolase_fold"/>
</dbReference>
<dbReference type="GO" id="GO:0006508">
    <property type="term" value="P:proteolysis"/>
    <property type="evidence" value="ECO:0007669"/>
    <property type="project" value="InterPro"/>
</dbReference>
<dbReference type="EnsemblPlants" id="OGLUM10G00080.3">
    <property type="protein sequence ID" value="OGLUM10G00080.3"/>
    <property type="gene ID" value="OGLUM10G00080"/>
</dbReference>
<reference evidence="3" key="1">
    <citation type="submission" date="2015-04" db="UniProtKB">
        <authorList>
            <consortium name="EnsemblPlants"/>
        </authorList>
    </citation>
    <scope>IDENTIFICATION</scope>
</reference>
<dbReference type="Proteomes" id="UP000026961">
    <property type="component" value="Chromosome 10"/>
</dbReference>
<protein>
    <submittedName>
        <fullName evidence="3">Uncharacterized protein</fullName>
    </submittedName>
</protein>
<feature type="chain" id="PRO_5002354216" evidence="2">
    <location>
        <begin position="24"/>
        <end position="128"/>
    </location>
</feature>
<dbReference type="PANTHER" id="PTHR11802:SF53">
    <property type="entry name" value="OS10G0101200 PROTEIN"/>
    <property type="match status" value="1"/>
</dbReference>
<evidence type="ECO:0000256" key="1">
    <source>
        <dbReference type="ARBA" id="ARBA00009431"/>
    </source>
</evidence>
<keyword evidence="4" id="KW-1185">Reference proteome</keyword>
<name>A0A0E0B709_9ORYZ</name>
<organism evidence="3">
    <name type="scientific">Oryza glumipatula</name>
    <dbReference type="NCBI Taxonomy" id="40148"/>
    <lineage>
        <taxon>Eukaryota</taxon>
        <taxon>Viridiplantae</taxon>
        <taxon>Streptophyta</taxon>
        <taxon>Embryophyta</taxon>
        <taxon>Tracheophyta</taxon>
        <taxon>Spermatophyta</taxon>
        <taxon>Magnoliopsida</taxon>
        <taxon>Liliopsida</taxon>
        <taxon>Poales</taxon>
        <taxon>Poaceae</taxon>
        <taxon>BOP clade</taxon>
        <taxon>Oryzoideae</taxon>
        <taxon>Oryzeae</taxon>
        <taxon>Oryzinae</taxon>
        <taxon>Oryza</taxon>
    </lineage>
</organism>
<dbReference type="HOGENOM" id="CLU_159720_0_0_1"/>
<evidence type="ECO:0000313" key="3">
    <source>
        <dbReference type="EnsemblPlants" id="OGLUM10G00080.3"/>
    </source>
</evidence>
<dbReference type="Pfam" id="PF00450">
    <property type="entry name" value="Peptidase_S10"/>
    <property type="match status" value="1"/>
</dbReference>
<dbReference type="InterPro" id="IPR001563">
    <property type="entry name" value="Peptidase_S10"/>
</dbReference>
<dbReference type="Gramene" id="OGLUM10G00080.3">
    <property type="protein sequence ID" value="OGLUM10G00080.3"/>
    <property type="gene ID" value="OGLUM10G00080"/>
</dbReference>
<evidence type="ECO:0000313" key="4">
    <source>
        <dbReference type="Proteomes" id="UP000026961"/>
    </source>
</evidence>
<keyword evidence="2" id="KW-0732">Signal</keyword>
<comment type="similarity">
    <text evidence="1">Belongs to the peptidase S10 family.</text>
</comment>
<proteinExistence type="inferred from homology"/>
<feature type="signal peptide" evidence="2">
    <location>
        <begin position="1"/>
        <end position="23"/>
    </location>
</feature>
<dbReference type="Gene3D" id="3.40.50.1820">
    <property type="entry name" value="alpha/beta hydrolase"/>
    <property type="match status" value="1"/>
</dbReference>
<dbReference type="GO" id="GO:0019748">
    <property type="term" value="P:secondary metabolic process"/>
    <property type="evidence" value="ECO:0007669"/>
    <property type="project" value="TreeGrafter"/>
</dbReference>
<dbReference type="GO" id="GO:0004185">
    <property type="term" value="F:serine-type carboxypeptidase activity"/>
    <property type="evidence" value="ECO:0007669"/>
    <property type="project" value="InterPro"/>
</dbReference>
<dbReference type="SUPFAM" id="SSF53474">
    <property type="entry name" value="alpha/beta-Hydrolases"/>
    <property type="match status" value="1"/>
</dbReference>
<dbReference type="GO" id="GO:0016747">
    <property type="term" value="F:acyltransferase activity, transferring groups other than amino-acyl groups"/>
    <property type="evidence" value="ECO:0007669"/>
    <property type="project" value="TreeGrafter"/>
</dbReference>
<dbReference type="AlphaFoldDB" id="A0A0E0B709"/>